<feature type="transmembrane region" description="Helical" evidence="9">
    <location>
        <begin position="379"/>
        <end position="402"/>
    </location>
</feature>
<dbReference type="AlphaFoldDB" id="A0A2M9G4F4"/>
<dbReference type="PANTHER" id="PTHR11795:SF442">
    <property type="entry name" value="ABC TRANSPORTER ATP-BINDING PROTEIN"/>
    <property type="match status" value="1"/>
</dbReference>
<evidence type="ECO:0000256" key="7">
    <source>
        <dbReference type="ARBA" id="ARBA00023136"/>
    </source>
</evidence>
<feature type="transmembrane region" description="Helical" evidence="9">
    <location>
        <begin position="409"/>
        <end position="429"/>
    </location>
</feature>
<keyword evidence="5" id="KW-0029">Amino-acid transport</keyword>
<dbReference type="GO" id="GO:0005886">
    <property type="term" value="C:plasma membrane"/>
    <property type="evidence" value="ECO:0007669"/>
    <property type="project" value="UniProtKB-SubCell"/>
</dbReference>
<feature type="transmembrane region" description="Helical" evidence="9">
    <location>
        <begin position="64"/>
        <end position="86"/>
    </location>
</feature>
<proteinExistence type="inferred from homology"/>
<evidence type="ECO:0000256" key="1">
    <source>
        <dbReference type="ARBA" id="ARBA00004651"/>
    </source>
</evidence>
<comment type="similarity">
    <text evidence="8">Belongs to the binding-protein-dependent transport system permease family. LivHM subfamily.</text>
</comment>
<feature type="transmembrane region" description="Helical" evidence="9">
    <location>
        <begin position="223"/>
        <end position="251"/>
    </location>
</feature>
<reference evidence="10 11" key="1">
    <citation type="submission" date="2017-11" db="EMBL/GenBank/DDBJ databases">
        <title>Draft genome sequence of Rhizobiales bacterium SY3-13.</title>
        <authorList>
            <person name="Sun C."/>
        </authorList>
    </citation>
    <scope>NUCLEOTIDE SEQUENCE [LARGE SCALE GENOMIC DNA]</scope>
    <source>
        <strain evidence="10 11">SY3-13</strain>
    </source>
</reference>
<evidence type="ECO:0000256" key="4">
    <source>
        <dbReference type="ARBA" id="ARBA00022692"/>
    </source>
</evidence>
<keyword evidence="11" id="KW-1185">Reference proteome</keyword>
<keyword evidence="2" id="KW-0813">Transport</keyword>
<dbReference type="EMBL" id="PHIG01000025">
    <property type="protein sequence ID" value="PJK30591.1"/>
    <property type="molecule type" value="Genomic_DNA"/>
</dbReference>
<evidence type="ECO:0000256" key="8">
    <source>
        <dbReference type="ARBA" id="ARBA00037998"/>
    </source>
</evidence>
<feature type="transmembrane region" description="Helical" evidence="9">
    <location>
        <begin position="310"/>
        <end position="343"/>
    </location>
</feature>
<evidence type="ECO:0000256" key="2">
    <source>
        <dbReference type="ARBA" id="ARBA00022448"/>
    </source>
</evidence>
<keyword evidence="6 9" id="KW-1133">Transmembrane helix</keyword>
<feature type="transmembrane region" description="Helical" evidence="9">
    <location>
        <begin position="503"/>
        <end position="522"/>
    </location>
</feature>
<evidence type="ECO:0000256" key="6">
    <source>
        <dbReference type="ARBA" id="ARBA00022989"/>
    </source>
</evidence>
<dbReference type="CDD" id="cd06582">
    <property type="entry name" value="TM_PBP1_LivH_like"/>
    <property type="match status" value="1"/>
</dbReference>
<feature type="transmembrane region" description="Helical" evidence="9">
    <location>
        <begin position="258"/>
        <end position="279"/>
    </location>
</feature>
<evidence type="ECO:0000313" key="10">
    <source>
        <dbReference type="EMBL" id="PJK30591.1"/>
    </source>
</evidence>
<feature type="transmembrane region" description="Helical" evidence="9">
    <location>
        <begin position="6"/>
        <end position="29"/>
    </location>
</feature>
<comment type="caution">
    <text evidence="10">The sequence shown here is derived from an EMBL/GenBank/DDBJ whole genome shotgun (WGS) entry which is preliminary data.</text>
</comment>
<dbReference type="PANTHER" id="PTHR11795">
    <property type="entry name" value="BRANCHED-CHAIN AMINO ACID TRANSPORT SYSTEM PERMEASE PROTEIN LIVH"/>
    <property type="match status" value="1"/>
</dbReference>
<feature type="transmembrane region" description="Helical" evidence="9">
    <location>
        <begin position="542"/>
        <end position="565"/>
    </location>
</feature>
<dbReference type="InterPro" id="IPR043428">
    <property type="entry name" value="LivM-like"/>
</dbReference>
<dbReference type="GO" id="GO:0015658">
    <property type="term" value="F:branched-chain amino acid transmembrane transporter activity"/>
    <property type="evidence" value="ECO:0007669"/>
    <property type="project" value="InterPro"/>
</dbReference>
<feature type="transmembrane region" description="Helical" evidence="9">
    <location>
        <begin position="577"/>
        <end position="598"/>
    </location>
</feature>
<dbReference type="InterPro" id="IPR052157">
    <property type="entry name" value="BCAA_transport_permease"/>
</dbReference>
<organism evidence="10 11">
    <name type="scientific">Minwuia thermotolerans</name>
    <dbReference type="NCBI Taxonomy" id="2056226"/>
    <lineage>
        <taxon>Bacteria</taxon>
        <taxon>Pseudomonadati</taxon>
        <taxon>Pseudomonadota</taxon>
        <taxon>Alphaproteobacteria</taxon>
        <taxon>Minwuiales</taxon>
        <taxon>Minwuiaceae</taxon>
        <taxon>Minwuia</taxon>
    </lineage>
</organism>
<gene>
    <name evidence="10" type="ORF">CVT23_06510</name>
</gene>
<dbReference type="OrthoDB" id="9810089at2"/>
<feature type="transmembrane region" description="Helical" evidence="9">
    <location>
        <begin position="98"/>
        <end position="119"/>
    </location>
</feature>
<feature type="transmembrane region" description="Helical" evidence="9">
    <location>
        <begin position="191"/>
        <end position="211"/>
    </location>
</feature>
<dbReference type="CDD" id="cd06581">
    <property type="entry name" value="TM_PBP1_LivM_like"/>
    <property type="match status" value="1"/>
</dbReference>
<dbReference type="Proteomes" id="UP000229498">
    <property type="component" value="Unassembled WGS sequence"/>
</dbReference>
<comment type="subcellular location">
    <subcellularLocation>
        <location evidence="1">Cell membrane</location>
        <topology evidence="1">Multi-pass membrane protein</topology>
    </subcellularLocation>
</comment>
<evidence type="ECO:0000256" key="3">
    <source>
        <dbReference type="ARBA" id="ARBA00022475"/>
    </source>
</evidence>
<evidence type="ECO:0000256" key="5">
    <source>
        <dbReference type="ARBA" id="ARBA00022970"/>
    </source>
</evidence>
<evidence type="ECO:0000256" key="9">
    <source>
        <dbReference type="SAM" id="Phobius"/>
    </source>
</evidence>
<protein>
    <submittedName>
        <fullName evidence="10">ABC transporter permease</fullName>
    </submittedName>
</protein>
<dbReference type="InterPro" id="IPR001851">
    <property type="entry name" value="ABC_transp_permease"/>
</dbReference>
<dbReference type="Pfam" id="PF02653">
    <property type="entry name" value="BPD_transp_2"/>
    <property type="match status" value="2"/>
</dbReference>
<feature type="transmembrane region" description="Helical" evidence="9">
    <location>
        <begin position="41"/>
        <end position="58"/>
    </location>
</feature>
<keyword evidence="7 9" id="KW-0472">Membrane</keyword>
<keyword evidence="4 9" id="KW-0812">Transmembrane</keyword>
<name>A0A2M9G4F4_9PROT</name>
<dbReference type="GO" id="GO:0006865">
    <property type="term" value="P:amino acid transport"/>
    <property type="evidence" value="ECO:0007669"/>
    <property type="project" value="UniProtKB-KW"/>
</dbReference>
<sequence>MGFYFAQALTGLASASSLFLVAAGLSLIFGVTRIVNFAHGTLYMLGAYVALDIIGLFGKEVGFWLALPLTALIIAAVGGLIEFTALRRVYRAPEMFQLVATFAIVLILQDVALAIWGSADRFGPRAPGLDSVVRIFGEPVPEYDLFLIAMGPLALGVLWLVFERTRFGVLVRAATQDREMAAALGVNQARLFTAVFCLGSGLAGLGGALQIPRESVAQGMDLAIIAEVFVVTVVGGMGSILGAWLAAVLIAMLNAFGILILPEITLIVAFAAMAVVLVIRPYGLLGRPPSAPESHPPPEVRMGALSGRGWLIVLAGFAVLPLFVGDFLVVLATDIVVLGVFAASLQFLMGPGGMVSFGHAAYFGAGAYGAALLSHHFGVGMIGGLAAAPVAAGVAALLFGWFCVRLTGVYLAMLTLAAAQIVWAAAVQMQEYTGGDDGLTGIWPASWASSNDAYYYLALAGGVIVVAILRRAASAPFGMALRAGRDAPLRAEAIGVDVRRQKWFAFTLAGMLAGLAGGMFVYQKGSVFPDAAAIPQSIDALVVVLLGGVDHLVGALIGAGTFRYLEDSLNQFQFWRAFLGGLILLIAIAAPGGMTGLYPQLTGLARRLRRRPAA</sequence>
<accession>A0A2M9G4F4</accession>
<feature type="transmembrane region" description="Helical" evidence="9">
    <location>
        <begin position="453"/>
        <end position="473"/>
    </location>
</feature>
<dbReference type="RefSeq" id="WP_109792691.1">
    <property type="nucleotide sequence ID" value="NZ_PHIG01000025.1"/>
</dbReference>
<feature type="transmembrane region" description="Helical" evidence="9">
    <location>
        <begin position="145"/>
        <end position="162"/>
    </location>
</feature>
<evidence type="ECO:0000313" key="11">
    <source>
        <dbReference type="Proteomes" id="UP000229498"/>
    </source>
</evidence>
<keyword evidence="3" id="KW-1003">Cell membrane</keyword>